<keyword evidence="7" id="KW-0949">S-adenosyl-L-methionine</keyword>
<dbReference type="GO" id="GO:0005739">
    <property type="term" value="C:mitochondrion"/>
    <property type="evidence" value="ECO:0007669"/>
    <property type="project" value="UniProtKB-SubCell"/>
</dbReference>
<keyword evidence="9" id="KW-0809">Transit peptide</keyword>
<evidence type="ECO:0000256" key="20">
    <source>
        <dbReference type="SAM" id="MobiDB-lite"/>
    </source>
</evidence>
<keyword evidence="23" id="KW-1185">Reference proteome</keyword>
<dbReference type="InterPro" id="IPR007356">
    <property type="entry name" value="tRNA_m1G_MeTrfase_euk"/>
</dbReference>
<sequence>MWRQAGKLVPEQLSEEELQILEELSTKSSKKKFLKHLALKENHKKFRKIKQEKKKSEKMEEKKNREGDEEQDENAGGQLQNTFMLHVWSRSMDTAYSWRAAQAMLFGQPLVFDMSYEQHMSRRELENTVSQLLECEGWNRRSPEPFHLHFCNLQPEGGYHRELLKRYGATWDRLLITASEQRHVDVFPQSQLVYLTADSPNVLKAFDHSKVYIVGALVDKSIQTGVSLANAKRLKLATARLPLDRFLQWDMGAKNLTLDQVIRILLTLKDTGKWEEALEFVPKRKHAGFYQPRQTGSSGTFFTNKAQTFVKKEVGPTSTYKKAVYRDTRTQLLAQPGAQNVFKSKRIVEDDIKPKSRKNWWEEE</sequence>
<comment type="catalytic activity">
    <reaction evidence="17">
        <text>adenosine(9) in tRNA + S-adenosyl-L-methionine = N(1)-methyladenosine(9) in tRNA + S-adenosyl-L-homocysteine + H(+)</text>
        <dbReference type="Rhea" id="RHEA:43148"/>
        <dbReference type="Rhea" id="RHEA-COMP:10363"/>
        <dbReference type="Rhea" id="RHEA-COMP:10364"/>
        <dbReference type="ChEBI" id="CHEBI:15378"/>
        <dbReference type="ChEBI" id="CHEBI:57856"/>
        <dbReference type="ChEBI" id="CHEBI:59789"/>
        <dbReference type="ChEBI" id="CHEBI:74411"/>
        <dbReference type="ChEBI" id="CHEBI:74491"/>
        <dbReference type="EC" id="2.1.1.218"/>
    </reaction>
</comment>
<dbReference type="InterPro" id="IPR038459">
    <property type="entry name" value="MT_TRM10-typ_sf"/>
</dbReference>
<dbReference type="InterPro" id="IPR025812">
    <property type="entry name" value="Trm10_C_MTase_dom"/>
</dbReference>
<evidence type="ECO:0000256" key="3">
    <source>
        <dbReference type="ARBA" id="ARBA00012797"/>
    </source>
</evidence>
<dbReference type="EC" id="2.1.1.218" evidence="2"/>
<dbReference type="EMBL" id="JAFIRN010000016">
    <property type="protein sequence ID" value="KAG5833431.1"/>
    <property type="molecule type" value="Genomic_DNA"/>
</dbReference>
<comment type="subcellular location">
    <subcellularLocation>
        <location evidence="1">Mitochondrion</location>
    </subcellularLocation>
</comment>
<comment type="catalytic activity">
    <reaction evidence="19">
        <text>an adenosine in mRNA + S-adenosyl-L-methionine = an N(1)-methyladenosine in mRNA + S-adenosyl-L-homocysteine + H(+)</text>
        <dbReference type="Rhea" id="RHEA:55392"/>
        <dbReference type="Rhea" id="RHEA-COMP:12414"/>
        <dbReference type="Rhea" id="RHEA-COMP:12415"/>
        <dbReference type="ChEBI" id="CHEBI:15378"/>
        <dbReference type="ChEBI" id="CHEBI:57856"/>
        <dbReference type="ChEBI" id="CHEBI:59789"/>
        <dbReference type="ChEBI" id="CHEBI:74411"/>
        <dbReference type="ChEBI" id="CHEBI:74491"/>
    </reaction>
</comment>
<evidence type="ECO:0000313" key="22">
    <source>
        <dbReference type="EMBL" id="KAG5833431.1"/>
    </source>
</evidence>
<feature type="region of interest" description="Disordered" evidence="20">
    <location>
        <begin position="44"/>
        <end position="76"/>
    </location>
</feature>
<dbReference type="AlphaFoldDB" id="A0A9D3LMS8"/>
<evidence type="ECO:0000256" key="15">
    <source>
        <dbReference type="ARBA" id="ARBA00031759"/>
    </source>
</evidence>
<dbReference type="GO" id="GO:0032259">
    <property type="term" value="P:methylation"/>
    <property type="evidence" value="ECO:0007669"/>
    <property type="project" value="UniProtKB-KW"/>
</dbReference>
<evidence type="ECO:0000256" key="2">
    <source>
        <dbReference type="ARBA" id="ARBA00012794"/>
    </source>
</evidence>
<evidence type="ECO:0000256" key="16">
    <source>
        <dbReference type="ARBA" id="ARBA00033019"/>
    </source>
</evidence>
<feature type="compositionally biased region" description="Basic residues" evidence="20">
    <location>
        <begin position="44"/>
        <end position="53"/>
    </location>
</feature>
<evidence type="ECO:0000256" key="9">
    <source>
        <dbReference type="ARBA" id="ARBA00022946"/>
    </source>
</evidence>
<evidence type="ECO:0000256" key="11">
    <source>
        <dbReference type="ARBA" id="ARBA00023128"/>
    </source>
</evidence>
<protein>
    <recommendedName>
        <fullName evidence="4">tRNA methyltransferase 10 homolog C</fullName>
        <ecNumber evidence="2">2.1.1.218</ecNumber>
        <ecNumber evidence="3">2.1.1.221</ecNumber>
    </recommendedName>
    <alternativeName>
        <fullName evidence="14">Mitochondrial ribonuclease P protein 1</fullName>
    </alternativeName>
    <alternativeName>
        <fullName evidence="13">RNA (guanine-9-)-methyltransferase domain-containing protein 1</fullName>
    </alternativeName>
    <alternativeName>
        <fullName evidence="15">mRNA methyladenosine-N(1)-methyltransferase</fullName>
    </alternativeName>
    <alternativeName>
        <fullName evidence="16">tRNA (adenine(9)-N(1))-methyltransferase</fullName>
    </alternativeName>
    <alternativeName>
        <fullName evidence="12">tRNA (guanine(9)-N(1))-methyltransferase</fullName>
    </alternativeName>
</protein>
<evidence type="ECO:0000256" key="1">
    <source>
        <dbReference type="ARBA" id="ARBA00004173"/>
    </source>
</evidence>
<evidence type="ECO:0000256" key="17">
    <source>
        <dbReference type="ARBA" id="ARBA00048278"/>
    </source>
</evidence>
<evidence type="ECO:0000256" key="10">
    <source>
        <dbReference type="ARBA" id="ARBA00023054"/>
    </source>
</evidence>
<evidence type="ECO:0000313" key="23">
    <source>
        <dbReference type="Proteomes" id="UP001044222"/>
    </source>
</evidence>
<dbReference type="GO" id="GO:0052905">
    <property type="term" value="F:tRNA (guanosine(9)-N1)-methyltransferase activity"/>
    <property type="evidence" value="ECO:0007669"/>
    <property type="project" value="UniProtKB-EC"/>
</dbReference>
<name>A0A9D3LMS8_ANGAN</name>
<evidence type="ECO:0000256" key="19">
    <source>
        <dbReference type="ARBA" id="ARBA00048481"/>
    </source>
</evidence>
<accession>A0A9D3LMS8</accession>
<evidence type="ECO:0000256" key="8">
    <source>
        <dbReference type="ARBA" id="ARBA00022694"/>
    </source>
</evidence>
<keyword evidence="5" id="KW-0489">Methyltransferase</keyword>
<dbReference type="FunFam" id="3.40.1280.30:FF:000003">
    <property type="entry name" value="tRNA methyltransferase 10C, mitochondrial RNase P subunit"/>
    <property type="match status" value="1"/>
</dbReference>
<keyword evidence="8" id="KW-0819">tRNA processing</keyword>
<evidence type="ECO:0000256" key="12">
    <source>
        <dbReference type="ARBA" id="ARBA00029727"/>
    </source>
</evidence>
<feature type="compositionally biased region" description="Basic and acidic residues" evidence="20">
    <location>
        <begin position="54"/>
        <end position="66"/>
    </location>
</feature>
<dbReference type="EC" id="2.1.1.221" evidence="3"/>
<dbReference type="PANTHER" id="PTHR13563">
    <property type="entry name" value="TRNA (GUANINE-9-) METHYLTRANSFERASE"/>
    <property type="match status" value="1"/>
</dbReference>
<dbReference type="GO" id="GO:0000049">
    <property type="term" value="F:tRNA binding"/>
    <property type="evidence" value="ECO:0007669"/>
    <property type="project" value="TreeGrafter"/>
</dbReference>
<dbReference type="GO" id="GO:0160106">
    <property type="term" value="F:tRNA (adenine(9)-N1)-methyltransferase activity"/>
    <property type="evidence" value="ECO:0007669"/>
    <property type="project" value="UniProtKB-EC"/>
</dbReference>
<organism evidence="22 23">
    <name type="scientific">Anguilla anguilla</name>
    <name type="common">European freshwater eel</name>
    <name type="synonym">Muraena anguilla</name>
    <dbReference type="NCBI Taxonomy" id="7936"/>
    <lineage>
        <taxon>Eukaryota</taxon>
        <taxon>Metazoa</taxon>
        <taxon>Chordata</taxon>
        <taxon>Craniata</taxon>
        <taxon>Vertebrata</taxon>
        <taxon>Euteleostomi</taxon>
        <taxon>Actinopterygii</taxon>
        <taxon>Neopterygii</taxon>
        <taxon>Teleostei</taxon>
        <taxon>Anguilliformes</taxon>
        <taxon>Anguillidae</taxon>
        <taxon>Anguilla</taxon>
    </lineage>
</organism>
<dbReference type="GO" id="GO:0070131">
    <property type="term" value="P:positive regulation of mitochondrial translation"/>
    <property type="evidence" value="ECO:0007669"/>
    <property type="project" value="TreeGrafter"/>
</dbReference>
<evidence type="ECO:0000256" key="5">
    <source>
        <dbReference type="ARBA" id="ARBA00022603"/>
    </source>
</evidence>
<dbReference type="GO" id="GO:0005654">
    <property type="term" value="C:nucleoplasm"/>
    <property type="evidence" value="ECO:0007669"/>
    <property type="project" value="TreeGrafter"/>
</dbReference>
<comment type="catalytic activity">
    <reaction evidence="18">
        <text>guanosine(9) in tRNA + S-adenosyl-L-methionine = N(1)-methylguanosine(9) in tRNA + S-adenosyl-L-homocysteine + H(+)</text>
        <dbReference type="Rhea" id="RHEA:43156"/>
        <dbReference type="Rhea" id="RHEA-COMP:10367"/>
        <dbReference type="Rhea" id="RHEA-COMP:10368"/>
        <dbReference type="ChEBI" id="CHEBI:15378"/>
        <dbReference type="ChEBI" id="CHEBI:57856"/>
        <dbReference type="ChEBI" id="CHEBI:59789"/>
        <dbReference type="ChEBI" id="CHEBI:73542"/>
        <dbReference type="ChEBI" id="CHEBI:74269"/>
        <dbReference type="EC" id="2.1.1.221"/>
    </reaction>
</comment>
<keyword evidence="6" id="KW-0808">Transferase</keyword>
<reference evidence="22" key="1">
    <citation type="submission" date="2021-01" db="EMBL/GenBank/DDBJ databases">
        <title>A chromosome-scale assembly of European eel, Anguilla anguilla.</title>
        <authorList>
            <person name="Henkel C."/>
            <person name="Jong-Raadsen S.A."/>
            <person name="Dufour S."/>
            <person name="Weltzien F.-A."/>
            <person name="Palstra A.P."/>
            <person name="Pelster B."/>
            <person name="Spaink H.P."/>
            <person name="Van Den Thillart G.E."/>
            <person name="Jansen H."/>
            <person name="Zahm M."/>
            <person name="Klopp C."/>
            <person name="Cedric C."/>
            <person name="Louis A."/>
            <person name="Berthelot C."/>
            <person name="Parey E."/>
            <person name="Roest Crollius H."/>
            <person name="Montfort J."/>
            <person name="Robinson-Rechavi M."/>
            <person name="Bucao C."/>
            <person name="Bouchez O."/>
            <person name="Gislard M."/>
            <person name="Lluch J."/>
            <person name="Milhes M."/>
            <person name="Lampietro C."/>
            <person name="Lopez Roques C."/>
            <person name="Donnadieu C."/>
            <person name="Braasch I."/>
            <person name="Desvignes T."/>
            <person name="Postlethwait J."/>
            <person name="Bobe J."/>
            <person name="Guiguen Y."/>
            <person name="Dirks R."/>
        </authorList>
    </citation>
    <scope>NUCLEOTIDE SEQUENCE</scope>
    <source>
        <strain evidence="22">Tag_6206</strain>
        <tissue evidence="22">Liver</tissue>
    </source>
</reference>
<dbReference type="GO" id="GO:0097745">
    <property type="term" value="P:mitochondrial tRNA 5'-end processing"/>
    <property type="evidence" value="ECO:0007669"/>
    <property type="project" value="TreeGrafter"/>
</dbReference>
<dbReference type="InterPro" id="IPR028564">
    <property type="entry name" value="MT_TRM10-typ"/>
</dbReference>
<dbReference type="Proteomes" id="UP001044222">
    <property type="component" value="Chromosome 16"/>
</dbReference>
<evidence type="ECO:0000256" key="13">
    <source>
        <dbReference type="ARBA" id="ARBA00029803"/>
    </source>
</evidence>
<evidence type="ECO:0000256" key="7">
    <source>
        <dbReference type="ARBA" id="ARBA00022691"/>
    </source>
</evidence>
<comment type="caution">
    <text evidence="22">The sequence shown here is derived from an EMBL/GenBank/DDBJ whole genome shotgun (WGS) entry which is preliminary data.</text>
</comment>
<feature type="domain" description="SAM-dependent MTase TRM10-type" evidence="21">
    <location>
        <begin position="96"/>
        <end position="288"/>
    </location>
</feature>
<evidence type="ECO:0000256" key="6">
    <source>
        <dbReference type="ARBA" id="ARBA00022679"/>
    </source>
</evidence>
<dbReference type="CDD" id="cd18102">
    <property type="entry name" value="Trm10_MRRP1"/>
    <property type="match status" value="1"/>
</dbReference>
<evidence type="ECO:0000259" key="21">
    <source>
        <dbReference type="PROSITE" id="PS51675"/>
    </source>
</evidence>
<evidence type="ECO:0000256" key="4">
    <source>
        <dbReference type="ARBA" id="ARBA00014681"/>
    </source>
</evidence>
<dbReference type="PROSITE" id="PS51675">
    <property type="entry name" value="SAM_MT_TRM10"/>
    <property type="match status" value="1"/>
</dbReference>
<keyword evidence="11" id="KW-0496">Mitochondrion</keyword>
<evidence type="ECO:0000256" key="18">
    <source>
        <dbReference type="ARBA" id="ARBA00048434"/>
    </source>
</evidence>
<keyword evidence="10" id="KW-0175">Coiled coil</keyword>
<evidence type="ECO:0000256" key="14">
    <source>
        <dbReference type="ARBA" id="ARBA00030623"/>
    </source>
</evidence>
<dbReference type="PANTHER" id="PTHR13563:SF5">
    <property type="entry name" value="TRNA METHYLTRANSFERASE 10 HOMOLOG C"/>
    <property type="match status" value="1"/>
</dbReference>
<proteinExistence type="predicted"/>
<gene>
    <name evidence="22" type="ORF">ANANG_G00275870</name>
</gene>
<dbReference type="Gene3D" id="3.40.1280.30">
    <property type="match status" value="1"/>
</dbReference>